<dbReference type="InterPro" id="IPR001611">
    <property type="entry name" value="Leu-rich_rpt"/>
</dbReference>
<protein>
    <submittedName>
        <fullName evidence="1">Uncharacterized protein</fullName>
    </submittedName>
</protein>
<dbReference type="EMBL" id="JBJXBP010000002">
    <property type="protein sequence ID" value="KAL3843594.1"/>
    <property type="molecule type" value="Genomic_DNA"/>
</dbReference>
<dbReference type="Pfam" id="PF13855">
    <property type="entry name" value="LRR_8"/>
    <property type="match status" value="1"/>
</dbReference>
<comment type="caution">
    <text evidence="1">The sequence shown here is derived from an EMBL/GenBank/DDBJ whole genome shotgun (WGS) entry which is preliminary data.</text>
</comment>
<keyword evidence="2" id="KW-1185">Reference proteome</keyword>
<gene>
    <name evidence="1" type="ORF">ACJIZ3_000997</name>
</gene>
<dbReference type="Gene3D" id="3.80.10.10">
    <property type="entry name" value="Ribonuclease Inhibitor"/>
    <property type="match status" value="1"/>
</dbReference>
<dbReference type="AlphaFoldDB" id="A0ABD3U2B7"/>
<proteinExistence type="predicted"/>
<sequence length="271" mass="30700">MEPFSWEKFKTFGFLTQLDLAYNNLSVEVSSIRLNQASCNLHKFLDLAMHNELLFLDLSNSKITGVRTLSCNSIVDLQKPYNIPGELLLLDLHSNKLQGNLPMPPTFAIYVDYSSNNFQESIPVDIGNFISFTGDIPPCLVQNIETLGVLDLGRNNFTGEIPDSFSGNCGLKTLDLSRNNIEGKIPTSLANCKFSLYVLNLSHNSRNNWKFETSRIVRPFNEQVNRGDSRTAYKSHILLGLESFLQQTSWNDPNWFSISNIFFRKLCGFPL</sequence>
<reference evidence="1 2" key="1">
    <citation type="submission" date="2024-12" db="EMBL/GenBank/DDBJ databases">
        <title>The unique morphological basis and parallel evolutionary history of personate flowers in Penstemon.</title>
        <authorList>
            <person name="Depatie T.H."/>
            <person name="Wessinger C.A."/>
        </authorList>
    </citation>
    <scope>NUCLEOTIDE SEQUENCE [LARGE SCALE GENOMIC DNA]</scope>
    <source>
        <strain evidence="1">WTNN_2</strain>
        <tissue evidence="1">Leaf</tissue>
    </source>
</reference>
<dbReference type="InterPro" id="IPR032675">
    <property type="entry name" value="LRR_dom_sf"/>
</dbReference>
<dbReference type="SUPFAM" id="SSF52058">
    <property type="entry name" value="L domain-like"/>
    <property type="match status" value="1"/>
</dbReference>
<name>A0ABD3U2B7_9LAMI</name>
<organism evidence="1 2">
    <name type="scientific">Penstemon smallii</name>
    <dbReference type="NCBI Taxonomy" id="265156"/>
    <lineage>
        <taxon>Eukaryota</taxon>
        <taxon>Viridiplantae</taxon>
        <taxon>Streptophyta</taxon>
        <taxon>Embryophyta</taxon>
        <taxon>Tracheophyta</taxon>
        <taxon>Spermatophyta</taxon>
        <taxon>Magnoliopsida</taxon>
        <taxon>eudicotyledons</taxon>
        <taxon>Gunneridae</taxon>
        <taxon>Pentapetalae</taxon>
        <taxon>asterids</taxon>
        <taxon>lamiids</taxon>
        <taxon>Lamiales</taxon>
        <taxon>Plantaginaceae</taxon>
        <taxon>Cheloneae</taxon>
        <taxon>Penstemon</taxon>
    </lineage>
</organism>
<evidence type="ECO:0000313" key="1">
    <source>
        <dbReference type="EMBL" id="KAL3843594.1"/>
    </source>
</evidence>
<accession>A0ABD3U2B7</accession>
<dbReference type="PANTHER" id="PTHR48065:SF11">
    <property type="entry name" value="OS11G0213300 PROTEIN"/>
    <property type="match status" value="1"/>
</dbReference>
<dbReference type="Proteomes" id="UP001634393">
    <property type="component" value="Unassembled WGS sequence"/>
</dbReference>
<dbReference type="PANTHER" id="PTHR48065">
    <property type="entry name" value="OS10G0469600 PROTEIN"/>
    <property type="match status" value="1"/>
</dbReference>
<evidence type="ECO:0000313" key="2">
    <source>
        <dbReference type="Proteomes" id="UP001634393"/>
    </source>
</evidence>